<dbReference type="PROSITE" id="PS50932">
    <property type="entry name" value="HTH_LACI_2"/>
    <property type="match status" value="1"/>
</dbReference>
<reference evidence="6 7" key="1">
    <citation type="submission" date="2019-02" db="EMBL/GenBank/DDBJ databases">
        <title>Sequencing the genomes of 1000 actinobacteria strains.</title>
        <authorList>
            <person name="Klenk H.-P."/>
        </authorList>
    </citation>
    <scope>NUCLEOTIDE SEQUENCE [LARGE SCALE GENOMIC DNA]</scope>
    <source>
        <strain evidence="6 7">DSM 18319</strain>
    </source>
</reference>
<accession>A0A4Q8AMR9</accession>
<dbReference type="Proteomes" id="UP000291483">
    <property type="component" value="Unassembled WGS sequence"/>
</dbReference>
<evidence type="ECO:0000313" key="6">
    <source>
        <dbReference type="EMBL" id="RZU65229.1"/>
    </source>
</evidence>
<dbReference type="Pfam" id="PF13377">
    <property type="entry name" value="Peripla_BP_3"/>
    <property type="match status" value="1"/>
</dbReference>
<dbReference type="PANTHER" id="PTHR30146">
    <property type="entry name" value="LACI-RELATED TRANSCRIPTIONAL REPRESSOR"/>
    <property type="match status" value="1"/>
</dbReference>
<dbReference type="GO" id="GO:0000976">
    <property type="term" value="F:transcription cis-regulatory region binding"/>
    <property type="evidence" value="ECO:0007669"/>
    <property type="project" value="TreeGrafter"/>
</dbReference>
<dbReference type="AlphaFoldDB" id="A0A4Q8AMR9"/>
<dbReference type="SMART" id="SM00354">
    <property type="entry name" value="HTH_LACI"/>
    <property type="match status" value="1"/>
</dbReference>
<dbReference type="Gene3D" id="3.40.50.2300">
    <property type="match status" value="2"/>
</dbReference>
<dbReference type="CDD" id="cd01392">
    <property type="entry name" value="HTH_LacI"/>
    <property type="match status" value="1"/>
</dbReference>
<feature type="region of interest" description="Disordered" evidence="4">
    <location>
        <begin position="1"/>
        <end position="26"/>
    </location>
</feature>
<dbReference type="SUPFAM" id="SSF53822">
    <property type="entry name" value="Periplasmic binding protein-like I"/>
    <property type="match status" value="1"/>
</dbReference>
<dbReference type="GO" id="GO:0003700">
    <property type="term" value="F:DNA-binding transcription factor activity"/>
    <property type="evidence" value="ECO:0007669"/>
    <property type="project" value="TreeGrafter"/>
</dbReference>
<comment type="caution">
    <text evidence="6">The sequence shown here is derived from an EMBL/GenBank/DDBJ whole genome shotgun (WGS) entry which is preliminary data.</text>
</comment>
<proteinExistence type="predicted"/>
<dbReference type="CDD" id="cd06267">
    <property type="entry name" value="PBP1_LacI_sugar_binding-like"/>
    <property type="match status" value="1"/>
</dbReference>
<dbReference type="EMBL" id="SHLC01000001">
    <property type="protein sequence ID" value="RZU65229.1"/>
    <property type="molecule type" value="Genomic_DNA"/>
</dbReference>
<dbReference type="Gene3D" id="1.10.260.40">
    <property type="entry name" value="lambda repressor-like DNA-binding domains"/>
    <property type="match status" value="1"/>
</dbReference>
<dbReference type="InterPro" id="IPR046335">
    <property type="entry name" value="LacI/GalR-like_sensor"/>
</dbReference>
<organism evidence="6 7">
    <name type="scientific">Microterricola gilva</name>
    <dbReference type="NCBI Taxonomy" id="393267"/>
    <lineage>
        <taxon>Bacteria</taxon>
        <taxon>Bacillati</taxon>
        <taxon>Actinomycetota</taxon>
        <taxon>Actinomycetes</taxon>
        <taxon>Micrococcales</taxon>
        <taxon>Microbacteriaceae</taxon>
        <taxon>Microterricola</taxon>
    </lineage>
</organism>
<keyword evidence="1" id="KW-0805">Transcription regulation</keyword>
<sequence length="342" mass="36231">MTDSAVKSQSELKRRGTVPPTSADVARRANVSQATVSYVLNNVTSQKISEKTRSAVFRAAEELGYRPNRAAQSLAARASRIALFVVPSAHLGELIVDISSHLTARAAERGVTLIVHFEGAANRSIIDAAQDLRPRVVFSMFGLDDESEAWLSKQKIPVSSLFPTGGLALGMDDPTGSVQVDHLVEKGHSRIAFADTSDPGLAVLSKSRFDLVAQACAEGGLPAPAYGRFRLDASGAAQIVEGWVADGVTAVAAYNDEVAVAVLAGIRRAGLRCPQDLAVIGVDEMAINGSMEPPLSSIAFDTDSLAVEYASALAAILDESTTPPRTIRARDFMRVVERESTA</sequence>
<dbReference type="InterPro" id="IPR000843">
    <property type="entry name" value="HTH_LacI"/>
</dbReference>
<dbReference type="Pfam" id="PF00356">
    <property type="entry name" value="LacI"/>
    <property type="match status" value="1"/>
</dbReference>
<keyword evidence="3" id="KW-0804">Transcription</keyword>
<dbReference type="SUPFAM" id="SSF47413">
    <property type="entry name" value="lambda repressor-like DNA-binding domains"/>
    <property type="match status" value="1"/>
</dbReference>
<evidence type="ECO:0000256" key="1">
    <source>
        <dbReference type="ARBA" id="ARBA00023015"/>
    </source>
</evidence>
<dbReference type="RefSeq" id="WP_165397318.1">
    <property type="nucleotide sequence ID" value="NZ_SHLC01000001.1"/>
</dbReference>
<evidence type="ECO:0000256" key="4">
    <source>
        <dbReference type="SAM" id="MobiDB-lite"/>
    </source>
</evidence>
<dbReference type="InterPro" id="IPR028082">
    <property type="entry name" value="Peripla_BP_I"/>
</dbReference>
<evidence type="ECO:0000256" key="2">
    <source>
        <dbReference type="ARBA" id="ARBA00023125"/>
    </source>
</evidence>
<keyword evidence="2" id="KW-0238">DNA-binding</keyword>
<name>A0A4Q8AMR9_9MICO</name>
<feature type="domain" description="HTH lacI-type" evidence="5">
    <location>
        <begin position="20"/>
        <end position="76"/>
    </location>
</feature>
<evidence type="ECO:0000313" key="7">
    <source>
        <dbReference type="Proteomes" id="UP000291483"/>
    </source>
</evidence>
<dbReference type="InterPro" id="IPR010982">
    <property type="entry name" value="Lambda_DNA-bd_dom_sf"/>
</dbReference>
<evidence type="ECO:0000259" key="5">
    <source>
        <dbReference type="PROSITE" id="PS50932"/>
    </source>
</evidence>
<evidence type="ECO:0000256" key="3">
    <source>
        <dbReference type="ARBA" id="ARBA00023163"/>
    </source>
</evidence>
<gene>
    <name evidence="6" type="ORF">EV379_1554</name>
</gene>
<dbReference type="PANTHER" id="PTHR30146:SF109">
    <property type="entry name" value="HTH-TYPE TRANSCRIPTIONAL REGULATOR GALS"/>
    <property type="match status" value="1"/>
</dbReference>
<protein>
    <submittedName>
        <fullName evidence="6">LacI family transcriptional regulator</fullName>
    </submittedName>
</protein>
<keyword evidence="7" id="KW-1185">Reference proteome</keyword>